<accession>A0ABM8W6T8</accession>
<organism evidence="1 2">
    <name type="scientific">Gigaspora margarita</name>
    <dbReference type="NCBI Taxonomy" id="4874"/>
    <lineage>
        <taxon>Eukaryota</taxon>
        <taxon>Fungi</taxon>
        <taxon>Fungi incertae sedis</taxon>
        <taxon>Mucoromycota</taxon>
        <taxon>Glomeromycotina</taxon>
        <taxon>Glomeromycetes</taxon>
        <taxon>Diversisporales</taxon>
        <taxon>Gigasporaceae</taxon>
        <taxon>Gigaspora</taxon>
    </lineage>
</organism>
<protein>
    <submittedName>
        <fullName evidence="1">44985_t:CDS:1</fullName>
    </submittedName>
</protein>
<comment type="caution">
    <text evidence="1">The sequence shown here is derived from an EMBL/GenBank/DDBJ whole genome shotgun (WGS) entry which is preliminary data.</text>
</comment>
<evidence type="ECO:0000313" key="1">
    <source>
        <dbReference type="EMBL" id="CAG8540756.1"/>
    </source>
</evidence>
<dbReference type="Proteomes" id="UP000789901">
    <property type="component" value="Unassembled WGS sequence"/>
</dbReference>
<dbReference type="EMBL" id="CAJVQB010001558">
    <property type="protein sequence ID" value="CAG8540756.1"/>
    <property type="molecule type" value="Genomic_DNA"/>
</dbReference>
<keyword evidence="2" id="KW-1185">Reference proteome</keyword>
<evidence type="ECO:0000313" key="2">
    <source>
        <dbReference type="Proteomes" id="UP000789901"/>
    </source>
</evidence>
<reference evidence="1 2" key="1">
    <citation type="submission" date="2021-06" db="EMBL/GenBank/DDBJ databases">
        <authorList>
            <person name="Kallberg Y."/>
            <person name="Tangrot J."/>
            <person name="Rosling A."/>
        </authorList>
    </citation>
    <scope>NUCLEOTIDE SEQUENCE [LARGE SCALE GENOMIC DNA]</scope>
    <source>
        <strain evidence="1 2">120-4 pot B 10/14</strain>
    </source>
</reference>
<sequence length="69" mass="8113">MEIQCEKNVSITTMLPKERNELLRSAFMARIGSQYTSNQLIFLDKSSKDERTIFRGYGYSELNTRVFKK</sequence>
<name>A0ABM8W6T8_GIGMA</name>
<gene>
    <name evidence="1" type="ORF">GMARGA_LOCUS4069</name>
</gene>
<proteinExistence type="predicted"/>